<evidence type="ECO:0000313" key="16">
    <source>
        <dbReference type="Proteomes" id="UP000032180"/>
    </source>
</evidence>
<evidence type="ECO:0000256" key="9">
    <source>
        <dbReference type="PROSITE-ProRule" id="PRU01240"/>
    </source>
</evidence>
<dbReference type="AlphaFoldDB" id="A0A0D9XC13"/>
<name>A0A0D9XC13_9ORYZ</name>
<feature type="domain" description="Subtilisin-like protease fibronectin type-III" evidence="14">
    <location>
        <begin position="653"/>
        <end position="755"/>
    </location>
</feature>
<dbReference type="Pfam" id="PF00082">
    <property type="entry name" value="Peptidase_S8"/>
    <property type="match status" value="1"/>
</dbReference>
<evidence type="ECO:0008006" key="17">
    <source>
        <dbReference type="Google" id="ProtNLM"/>
    </source>
</evidence>
<dbReference type="Gramene" id="LPERR09G02670.1">
    <property type="protein sequence ID" value="LPERR09G02670.1"/>
    <property type="gene ID" value="LPERR09G02670"/>
</dbReference>
<feature type="active site" description="Charge relay system" evidence="8 9">
    <location>
        <position position="539"/>
    </location>
</feature>
<dbReference type="PROSITE" id="PS00138">
    <property type="entry name" value="SUBTILASE_SER"/>
    <property type="match status" value="1"/>
</dbReference>
<dbReference type="PANTHER" id="PTHR10795">
    <property type="entry name" value="PROPROTEIN CONVERTASE SUBTILISIN/KEXIN"/>
    <property type="match status" value="1"/>
</dbReference>
<dbReference type="PROSITE" id="PS00136">
    <property type="entry name" value="SUBTILASE_ASP"/>
    <property type="match status" value="1"/>
</dbReference>
<dbReference type="EnsemblPlants" id="LPERR09G02670.1">
    <property type="protein sequence ID" value="LPERR09G02670.1"/>
    <property type="gene ID" value="LPERR09G02670"/>
</dbReference>
<dbReference type="InterPro" id="IPR034197">
    <property type="entry name" value="Peptidases_S8_3"/>
</dbReference>
<reference evidence="15 16" key="1">
    <citation type="submission" date="2012-08" db="EMBL/GenBank/DDBJ databases">
        <title>Oryza genome evolution.</title>
        <authorList>
            <person name="Wing R.A."/>
        </authorList>
    </citation>
    <scope>NUCLEOTIDE SEQUENCE</scope>
</reference>
<reference evidence="15" key="3">
    <citation type="submission" date="2015-04" db="UniProtKB">
        <authorList>
            <consortium name="EnsemblPlants"/>
        </authorList>
    </citation>
    <scope>IDENTIFICATION</scope>
</reference>
<evidence type="ECO:0000256" key="5">
    <source>
        <dbReference type="ARBA" id="ARBA00022801"/>
    </source>
</evidence>
<dbReference type="InterPro" id="IPR023827">
    <property type="entry name" value="Peptidase_S8_Asp-AS"/>
</dbReference>
<dbReference type="HOGENOM" id="CLU_000625_4_5_1"/>
<proteinExistence type="inferred from homology"/>
<keyword evidence="5 9" id="KW-0378">Hydrolase</keyword>
<keyword evidence="7" id="KW-0325">Glycoprotein</keyword>
<evidence type="ECO:0000256" key="6">
    <source>
        <dbReference type="ARBA" id="ARBA00022825"/>
    </source>
</evidence>
<dbReference type="PROSITE" id="PS51892">
    <property type="entry name" value="SUBTILASE"/>
    <property type="match status" value="1"/>
</dbReference>
<evidence type="ECO:0000259" key="13">
    <source>
        <dbReference type="Pfam" id="PF05922"/>
    </source>
</evidence>
<evidence type="ECO:0000259" key="14">
    <source>
        <dbReference type="Pfam" id="PF17766"/>
    </source>
</evidence>
<sequence>MASFLRLVLLLTVLLSSKTAFCYINPGFTTSHKNIINSSYRRTYIVLVEPPLGHAVAEDDDHHRWHESFLPLSDLSDSDDQPQLIHSYSEAASGFAARLTAGELAAMSKKQGFVRAFPDPTLHLMTTHTPEFLGLSRNAAGFWKDSGYGKGVIVGVLDSGIDASHPSFADDGVSPPPARWKGSCSSSARCNNKLIGAKSLYGDDDTSDGAGHGTHTSSTAAGNFVDGAGANATATAAGVAPGAHIAMYKVCNAQGKCSGSALLGGIDAAIKDGVDVLSLSLGSNDAVRFDEDPIAIGAFAAVSRGITVVCAAGNKGPELGTLSNEAPWLLTVAAGTVDRRFSADTRLGDGKLVAGEALHSTTTSTTISNSSSHPLLYSNYQNDCDNVDTTTVNGKIVLCQLSLNTASSQQKAFVDAVKRAGAAGIVLKNPSIFGYTIILRDFGSGVVQVTVADGDSIEKYATSTEKPVATLAAAANNATTSTLLGVRPAPAVAAFSSRGPSVIAPGILKPDILAPGLNILAAWPSSLSKIGFNVISGTSMATPHVSGVAALVKSVHLDWSPAAIKSAILTTSDVVDNTGGPILDERHATASVFLTGAGHVIPARAADPGLVYDMGVADYASYICTVFGENALSIIVRNSSLKCEDLPELPEPQLNYPTITVPLDADTQSSSTVNRTVTNVGPADSTYTANVTVPAGLEVTVRVSPEKLVFSKVGEKKTFTVTVSGKVRKGIQPVAVEASLRWVSGKHVVRSPVVVTVDAVSSTPPATWQLRDGGFS</sequence>
<feature type="domain" description="Peptidase S8/S53" evidence="12">
    <location>
        <begin position="149"/>
        <end position="576"/>
    </location>
</feature>
<feature type="domain" description="Inhibitor I9" evidence="13">
    <location>
        <begin position="43"/>
        <end position="125"/>
    </location>
</feature>
<dbReference type="GO" id="GO:0005576">
    <property type="term" value="C:extracellular region"/>
    <property type="evidence" value="ECO:0007669"/>
    <property type="project" value="UniProtKB-SubCell"/>
</dbReference>
<dbReference type="InterPro" id="IPR036852">
    <property type="entry name" value="Peptidase_S8/S53_dom_sf"/>
</dbReference>
<evidence type="ECO:0000313" key="15">
    <source>
        <dbReference type="EnsemblPlants" id="LPERR09G02670.1"/>
    </source>
</evidence>
<evidence type="ECO:0000256" key="2">
    <source>
        <dbReference type="ARBA" id="ARBA00011073"/>
    </source>
</evidence>
<dbReference type="InterPro" id="IPR045051">
    <property type="entry name" value="SBT"/>
</dbReference>
<dbReference type="SUPFAM" id="SSF52743">
    <property type="entry name" value="Subtilisin-like"/>
    <property type="match status" value="1"/>
</dbReference>
<evidence type="ECO:0000259" key="12">
    <source>
        <dbReference type="Pfam" id="PF00082"/>
    </source>
</evidence>
<dbReference type="InterPro" id="IPR041469">
    <property type="entry name" value="Subtilisin-like_FN3"/>
</dbReference>
<evidence type="ECO:0000256" key="11">
    <source>
        <dbReference type="SAM" id="SignalP"/>
    </source>
</evidence>
<dbReference type="InterPro" id="IPR010259">
    <property type="entry name" value="S8pro/Inhibitor_I9"/>
</dbReference>
<feature type="active site" description="Charge relay system" evidence="8 9">
    <location>
        <position position="212"/>
    </location>
</feature>
<protein>
    <recommendedName>
        <fullName evidence="17">Subtilisin-like protease</fullName>
    </recommendedName>
</protein>
<dbReference type="InterPro" id="IPR023828">
    <property type="entry name" value="Peptidase_S8_Ser-AS"/>
</dbReference>
<dbReference type="Gene3D" id="3.50.30.30">
    <property type="match status" value="1"/>
</dbReference>
<comment type="subcellular location">
    <subcellularLocation>
        <location evidence="1">Secreted</location>
    </subcellularLocation>
</comment>
<evidence type="ECO:0000256" key="3">
    <source>
        <dbReference type="ARBA" id="ARBA00022670"/>
    </source>
</evidence>
<dbReference type="GO" id="GO:0006508">
    <property type="term" value="P:proteolysis"/>
    <property type="evidence" value="ECO:0007669"/>
    <property type="project" value="UniProtKB-KW"/>
</dbReference>
<keyword evidence="16" id="KW-1185">Reference proteome</keyword>
<dbReference type="InterPro" id="IPR015500">
    <property type="entry name" value="Peptidase_S8_subtilisin-rel"/>
</dbReference>
<evidence type="ECO:0000256" key="4">
    <source>
        <dbReference type="ARBA" id="ARBA00022729"/>
    </source>
</evidence>
<evidence type="ECO:0000256" key="10">
    <source>
        <dbReference type="RuleBase" id="RU003355"/>
    </source>
</evidence>
<dbReference type="InterPro" id="IPR037045">
    <property type="entry name" value="S8pro/Inhibitor_I9_sf"/>
</dbReference>
<reference evidence="16" key="2">
    <citation type="submission" date="2013-12" db="EMBL/GenBank/DDBJ databases">
        <authorList>
            <person name="Yu Y."/>
            <person name="Lee S."/>
            <person name="de Baynast K."/>
            <person name="Wissotski M."/>
            <person name="Liu L."/>
            <person name="Talag J."/>
            <person name="Goicoechea J."/>
            <person name="Angelova A."/>
            <person name="Jetty R."/>
            <person name="Kudrna D."/>
            <person name="Golser W."/>
            <person name="Rivera L."/>
            <person name="Zhang J."/>
            <person name="Wing R."/>
        </authorList>
    </citation>
    <scope>NUCLEOTIDE SEQUENCE</scope>
</reference>
<evidence type="ECO:0000256" key="8">
    <source>
        <dbReference type="PIRSR" id="PIRSR615500-1"/>
    </source>
</evidence>
<dbReference type="eggNOG" id="ENOG502QPQR">
    <property type="taxonomic scope" value="Eukaryota"/>
</dbReference>
<keyword evidence="3 9" id="KW-0645">Protease</keyword>
<dbReference type="Gene3D" id="3.30.70.80">
    <property type="entry name" value="Peptidase S8 propeptide/proteinase inhibitor I9"/>
    <property type="match status" value="1"/>
</dbReference>
<dbReference type="Pfam" id="PF05922">
    <property type="entry name" value="Inhibitor_I9"/>
    <property type="match status" value="1"/>
</dbReference>
<dbReference type="STRING" id="77586.A0A0D9XC13"/>
<organism evidence="15 16">
    <name type="scientific">Leersia perrieri</name>
    <dbReference type="NCBI Taxonomy" id="77586"/>
    <lineage>
        <taxon>Eukaryota</taxon>
        <taxon>Viridiplantae</taxon>
        <taxon>Streptophyta</taxon>
        <taxon>Embryophyta</taxon>
        <taxon>Tracheophyta</taxon>
        <taxon>Spermatophyta</taxon>
        <taxon>Magnoliopsida</taxon>
        <taxon>Liliopsida</taxon>
        <taxon>Poales</taxon>
        <taxon>Poaceae</taxon>
        <taxon>BOP clade</taxon>
        <taxon>Oryzoideae</taxon>
        <taxon>Oryzeae</taxon>
        <taxon>Oryzinae</taxon>
        <taxon>Leersia</taxon>
    </lineage>
</organism>
<dbReference type="CDD" id="cd04852">
    <property type="entry name" value="Peptidases_S8_3"/>
    <property type="match status" value="1"/>
</dbReference>
<dbReference type="Gene3D" id="2.60.40.2310">
    <property type="match status" value="1"/>
</dbReference>
<evidence type="ECO:0000256" key="7">
    <source>
        <dbReference type="ARBA" id="ARBA00023180"/>
    </source>
</evidence>
<dbReference type="MEROPS" id="S08.150"/>
<dbReference type="CDD" id="cd02120">
    <property type="entry name" value="PA_subtilisin_like"/>
    <property type="match status" value="1"/>
</dbReference>
<feature type="active site" description="Charge relay system" evidence="8 9">
    <location>
        <position position="158"/>
    </location>
</feature>
<evidence type="ECO:0000256" key="1">
    <source>
        <dbReference type="ARBA" id="ARBA00004613"/>
    </source>
</evidence>
<dbReference type="Pfam" id="PF17766">
    <property type="entry name" value="fn3_6"/>
    <property type="match status" value="1"/>
</dbReference>
<keyword evidence="4 11" id="KW-0732">Signal</keyword>
<dbReference type="Gene3D" id="3.40.50.200">
    <property type="entry name" value="Peptidase S8/S53 domain"/>
    <property type="match status" value="1"/>
</dbReference>
<dbReference type="GO" id="GO:0004252">
    <property type="term" value="F:serine-type endopeptidase activity"/>
    <property type="evidence" value="ECO:0007669"/>
    <property type="project" value="UniProtKB-UniRule"/>
</dbReference>
<dbReference type="InterPro" id="IPR000209">
    <property type="entry name" value="Peptidase_S8/S53_dom"/>
</dbReference>
<feature type="signal peptide" evidence="11">
    <location>
        <begin position="1"/>
        <end position="20"/>
    </location>
</feature>
<keyword evidence="6 9" id="KW-0720">Serine protease</keyword>
<accession>A0A0D9XC13</accession>
<comment type="similarity">
    <text evidence="2 9 10">Belongs to the peptidase S8 family.</text>
</comment>
<feature type="chain" id="PRO_5002349700" description="Subtilisin-like protease" evidence="11">
    <location>
        <begin position="21"/>
        <end position="776"/>
    </location>
</feature>
<dbReference type="Proteomes" id="UP000032180">
    <property type="component" value="Chromosome 9"/>
</dbReference>
<dbReference type="PRINTS" id="PR00723">
    <property type="entry name" value="SUBTILISIN"/>
</dbReference>